<feature type="chain" id="PRO_5002413648" evidence="1">
    <location>
        <begin position="23"/>
        <end position="528"/>
    </location>
</feature>
<dbReference type="Gene3D" id="2.40.128.600">
    <property type="match status" value="1"/>
</dbReference>
<feature type="signal peptide" evidence="1">
    <location>
        <begin position="1"/>
        <end position="22"/>
    </location>
</feature>
<feature type="domain" description="Peptidase S12 Pab87-related C-terminal" evidence="3">
    <location>
        <begin position="425"/>
        <end position="507"/>
    </location>
</feature>
<dbReference type="Proteomes" id="UP000033054">
    <property type="component" value="Chromosome"/>
</dbReference>
<evidence type="ECO:0000313" key="4">
    <source>
        <dbReference type="EMBL" id="AKD55401.1"/>
    </source>
</evidence>
<keyword evidence="1" id="KW-0732">Signal</keyword>
<keyword evidence="5" id="KW-1185">Reference proteome</keyword>
<dbReference type="InterPro" id="IPR021860">
    <property type="entry name" value="Peptidase_S12_Pab87-rel_C"/>
</dbReference>
<dbReference type="InterPro" id="IPR012338">
    <property type="entry name" value="Beta-lactam/transpept-like"/>
</dbReference>
<name>A0A0E3V7G0_9BACT</name>
<dbReference type="Pfam" id="PF11954">
    <property type="entry name" value="DUF3471"/>
    <property type="match status" value="1"/>
</dbReference>
<dbReference type="OrthoDB" id="1522765at2"/>
<dbReference type="PATRIC" id="fig|1379870.5.peg.2459"/>
<dbReference type="PANTHER" id="PTHR46825">
    <property type="entry name" value="D-ALANYL-D-ALANINE-CARBOXYPEPTIDASE/ENDOPEPTIDASE AMPH"/>
    <property type="match status" value="1"/>
</dbReference>
<dbReference type="InterPro" id="IPR001466">
    <property type="entry name" value="Beta-lactam-related"/>
</dbReference>
<dbReference type="HOGENOM" id="CLU_020027_14_3_10"/>
<organism evidence="4 5">
    <name type="scientific">Spirosoma radiotolerans</name>
    <dbReference type="NCBI Taxonomy" id="1379870"/>
    <lineage>
        <taxon>Bacteria</taxon>
        <taxon>Pseudomonadati</taxon>
        <taxon>Bacteroidota</taxon>
        <taxon>Cytophagia</taxon>
        <taxon>Cytophagales</taxon>
        <taxon>Cytophagaceae</taxon>
        <taxon>Spirosoma</taxon>
    </lineage>
</organism>
<dbReference type="AlphaFoldDB" id="A0A0E3V7G0"/>
<dbReference type="STRING" id="1379870.SD10_11305"/>
<reference evidence="4 5" key="1">
    <citation type="journal article" date="2014" name="Curr. Microbiol.">
        <title>Spirosoma radiotolerans sp. nov., a gamma-radiation-resistant bacterium isolated from gamma ray-irradiated soil.</title>
        <authorList>
            <person name="Lee J.J."/>
            <person name="Srinivasan S."/>
            <person name="Lim S."/>
            <person name="Joe M."/>
            <person name="Im S."/>
            <person name="Bae S.I."/>
            <person name="Park K.R."/>
            <person name="Han J.H."/>
            <person name="Park S.H."/>
            <person name="Joo B.M."/>
            <person name="Park S.J."/>
            <person name="Kim M.K."/>
        </authorList>
    </citation>
    <scope>NUCLEOTIDE SEQUENCE [LARGE SCALE GENOMIC DNA]</scope>
    <source>
        <strain evidence="4 5">DG5A</strain>
    </source>
</reference>
<dbReference type="SUPFAM" id="SSF56601">
    <property type="entry name" value="beta-lactamase/transpeptidase-like"/>
    <property type="match status" value="1"/>
</dbReference>
<dbReference type="InterPro" id="IPR050491">
    <property type="entry name" value="AmpC-like"/>
</dbReference>
<feature type="domain" description="Beta-lactamase-related" evidence="2">
    <location>
        <begin position="36"/>
        <end position="377"/>
    </location>
</feature>
<evidence type="ECO:0000313" key="5">
    <source>
        <dbReference type="Proteomes" id="UP000033054"/>
    </source>
</evidence>
<protein>
    <submittedName>
        <fullName evidence="4">Beta-lactamase</fullName>
    </submittedName>
</protein>
<gene>
    <name evidence="4" type="ORF">SD10_11305</name>
</gene>
<dbReference type="KEGG" id="srd:SD10_11305"/>
<evidence type="ECO:0000259" key="3">
    <source>
        <dbReference type="Pfam" id="PF11954"/>
    </source>
</evidence>
<sequence>MKQPYLILWLFLAGFTKQPLFAQSKKSTTNPVAQYDAYVQQAVRDWKVPGLTVTVIKDGNVLLKKGYGIRELPRAGSGKSEAVDTQTLFAMASTTKAMTAACLGMMVDEGKLRWDDPVTNYLPDFQVYDPAVTRELRVRDLLIHNTGVGNADVLWAAMTIPSDEILHRMRLVKPSYSFRSGFIYQNIMYLAAGKVLEKVSGMPWHVFIRTRLFEPLGMRRTKALFGEVTDANRAKPHVTINDTVRAINSIKEEGLVDAVGPAGSVWTCPDDIAAWMQCMLDSGRYHNAGSPVKTLLKPATWAELFKPQTLVTDAEFYPTQLLTKPVWKTYGLGWFQQDYRGHRINYHTGSLTGMVAIHGQLPDQKLAVYVQGNLDHAELRHALMFRAFDAFALGLSNDWSADLQKLYGGLKQKARLAERKADSTRVLNTKPSLPLTAYVGSYTDPLYGKADVSLRDGKLYFSLNDVMTGYLDHWHYDTFRLAYDQFWNGKDPVSFILDAKGKVAKLNNAGLELTRVPDGPGKGLQSGK</sequence>
<proteinExistence type="predicted"/>
<evidence type="ECO:0000259" key="2">
    <source>
        <dbReference type="Pfam" id="PF00144"/>
    </source>
</evidence>
<evidence type="ECO:0000256" key="1">
    <source>
        <dbReference type="SAM" id="SignalP"/>
    </source>
</evidence>
<dbReference type="PANTHER" id="PTHR46825:SF15">
    <property type="entry name" value="BETA-LACTAMASE-RELATED DOMAIN-CONTAINING PROTEIN"/>
    <property type="match status" value="1"/>
</dbReference>
<dbReference type="RefSeq" id="WP_046573894.1">
    <property type="nucleotide sequence ID" value="NZ_CP010429.1"/>
</dbReference>
<dbReference type="Pfam" id="PF00144">
    <property type="entry name" value="Beta-lactamase"/>
    <property type="match status" value="1"/>
</dbReference>
<accession>A0A0E3V7G0</accession>
<dbReference type="EMBL" id="CP010429">
    <property type="protein sequence ID" value="AKD55401.1"/>
    <property type="molecule type" value="Genomic_DNA"/>
</dbReference>
<dbReference type="Gene3D" id="3.40.710.10">
    <property type="entry name" value="DD-peptidase/beta-lactamase superfamily"/>
    <property type="match status" value="1"/>
</dbReference>